<protein>
    <submittedName>
        <fullName evidence="1">Uncharacterized protein</fullName>
    </submittedName>
</protein>
<keyword evidence="2" id="KW-1185">Reference proteome</keyword>
<accession>A0A9D3Z8H2</accession>
<dbReference type="Proteomes" id="UP000828390">
    <property type="component" value="Unassembled WGS sequence"/>
</dbReference>
<gene>
    <name evidence="1" type="ORF">DPMN_071945</name>
</gene>
<dbReference type="AlphaFoldDB" id="A0A9D3Z8H2"/>
<name>A0A9D3Z8H2_DREPO</name>
<proteinExistence type="predicted"/>
<organism evidence="1 2">
    <name type="scientific">Dreissena polymorpha</name>
    <name type="common">Zebra mussel</name>
    <name type="synonym">Mytilus polymorpha</name>
    <dbReference type="NCBI Taxonomy" id="45954"/>
    <lineage>
        <taxon>Eukaryota</taxon>
        <taxon>Metazoa</taxon>
        <taxon>Spiralia</taxon>
        <taxon>Lophotrochozoa</taxon>
        <taxon>Mollusca</taxon>
        <taxon>Bivalvia</taxon>
        <taxon>Autobranchia</taxon>
        <taxon>Heteroconchia</taxon>
        <taxon>Euheterodonta</taxon>
        <taxon>Imparidentia</taxon>
        <taxon>Neoheterodontei</taxon>
        <taxon>Myida</taxon>
        <taxon>Dreissenoidea</taxon>
        <taxon>Dreissenidae</taxon>
        <taxon>Dreissena</taxon>
    </lineage>
</organism>
<evidence type="ECO:0000313" key="1">
    <source>
        <dbReference type="EMBL" id="KAH3712257.1"/>
    </source>
</evidence>
<reference evidence="1" key="1">
    <citation type="journal article" date="2019" name="bioRxiv">
        <title>The Genome of the Zebra Mussel, Dreissena polymorpha: A Resource for Invasive Species Research.</title>
        <authorList>
            <person name="McCartney M.A."/>
            <person name="Auch B."/>
            <person name="Kono T."/>
            <person name="Mallez S."/>
            <person name="Zhang Y."/>
            <person name="Obille A."/>
            <person name="Becker A."/>
            <person name="Abrahante J.E."/>
            <person name="Garbe J."/>
            <person name="Badalamenti J.P."/>
            <person name="Herman A."/>
            <person name="Mangelson H."/>
            <person name="Liachko I."/>
            <person name="Sullivan S."/>
            <person name="Sone E.D."/>
            <person name="Koren S."/>
            <person name="Silverstein K.A.T."/>
            <person name="Beckman K.B."/>
            <person name="Gohl D.M."/>
        </authorList>
    </citation>
    <scope>NUCLEOTIDE SEQUENCE</scope>
    <source>
        <strain evidence="1">Duluth1</strain>
        <tissue evidence="1">Whole animal</tissue>
    </source>
</reference>
<reference evidence="1" key="2">
    <citation type="submission" date="2020-11" db="EMBL/GenBank/DDBJ databases">
        <authorList>
            <person name="McCartney M.A."/>
            <person name="Auch B."/>
            <person name="Kono T."/>
            <person name="Mallez S."/>
            <person name="Becker A."/>
            <person name="Gohl D.M."/>
            <person name="Silverstein K.A.T."/>
            <person name="Koren S."/>
            <person name="Bechman K.B."/>
            <person name="Herman A."/>
            <person name="Abrahante J.E."/>
            <person name="Garbe J."/>
        </authorList>
    </citation>
    <scope>NUCLEOTIDE SEQUENCE</scope>
    <source>
        <strain evidence="1">Duluth1</strain>
        <tissue evidence="1">Whole animal</tissue>
    </source>
</reference>
<dbReference type="EMBL" id="JAIWYP010000014">
    <property type="protein sequence ID" value="KAH3712257.1"/>
    <property type="molecule type" value="Genomic_DNA"/>
</dbReference>
<comment type="caution">
    <text evidence="1">The sequence shown here is derived from an EMBL/GenBank/DDBJ whole genome shotgun (WGS) entry which is preliminary data.</text>
</comment>
<evidence type="ECO:0000313" key="2">
    <source>
        <dbReference type="Proteomes" id="UP000828390"/>
    </source>
</evidence>
<sequence>MREGTFDMRKFDQMFGRGVRPWVRTMLTCSQNYILQEKMILVIGAGDYSKGFIWPAAFRDAS</sequence>